<feature type="binding site" evidence="3">
    <location>
        <begin position="152"/>
        <end position="154"/>
    </location>
    <ligand>
        <name>carboxy-S-adenosyl-L-methionine</name>
        <dbReference type="ChEBI" id="CHEBI:134278"/>
    </ligand>
</feature>
<dbReference type="GO" id="GO:0032259">
    <property type="term" value="P:methylation"/>
    <property type="evidence" value="ECO:0007669"/>
    <property type="project" value="UniProtKB-KW"/>
</dbReference>
<dbReference type="GO" id="GO:0002098">
    <property type="term" value="P:tRNA wobble uridine modification"/>
    <property type="evidence" value="ECO:0007669"/>
    <property type="project" value="InterPro"/>
</dbReference>
<reference evidence="4" key="1">
    <citation type="submission" date="2018-04" db="EMBL/GenBank/DDBJ databases">
        <authorList>
            <person name="Go L.Y."/>
            <person name="Mitchell J.A."/>
        </authorList>
    </citation>
    <scope>NUCLEOTIDE SEQUENCE</scope>
    <source>
        <strain evidence="4">ARTV</strain>
    </source>
</reference>
<feature type="binding site" evidence="3">
    <location>
        <position position="130"/>
    </location>
    <ligand>
        <name>carboxy-S-adenosyl-L-methionine</name>
        <dbReference type="ChEBI" id="CHEBI:134278"/>
    </ligand>
</feature>
<feature type="binding site" evidence="3">
    <location>
        <position position="315"/>
    </location>
    <ligand>
        <name>carboxy-S-adenosyl-L-methionine</name>
        <dbReference type="ChEBI" id="CHEBI:134278"/>
    </ligand>
</feature>
<dbReference type="InterPro" id="IPR029063">
    <property type="entry name" value="SAM-dependent_MTases_sf"/>
</dbReference>
<evidence type="ECO:0000256" key="3">
    <source>
        <dbReference type="HAMAP-Rule" id="MF_01590"/>
    </source>
</evidence>
<feature type="binding site" evidence="3">
    <location>
        <position position="110"/>
    </location>
    <ligand>
        <name>carboxy-S-adenosyl-L-methionine</name>
        <dbReference type="ChEBI" id="CHEBI:134278"/>
    </ligand>
</feature>
<keyword evidence="1 3" id="KW-0808">Transferase</keyword>
<dbReference type="Pfam" id="PF08003">
    <property type="entry name" value="Methyltransf_9"/>
    <property type="match status" value="1"/>
</dbReference>
<accession>A0A3B0LZN0</accession>
<dbReference type="HAMAP" id="MF_01590">
    <property type="entry name" value="tRNA_carboxymethyltr_CmoB"/>
    <property type="match status" value="1"/>
</dbReference>
<comment type="catalytic activity">
    <reaction evidence="3">
        <text>carboxy-S-adenosyl-L-methionine + 5-hydroxyuridine(34) in tRNA = 5-carboxymethoxyuridine(34) in tRNA + S-adenosyl-L-homocysteine + H(+)</text>
        <dbReference type="Rhea" id="RHEA:52848"/>
        <dbReference type="Rhea" id="RHEA-COMP:13381"/>
        <dbReference type="Rhea" id="RHEA-COMP:13383"/>
        <dbReference type="ChEBI" id="CHEBI:15378"/>
        <dbReference type="ChEBI" id="CHEBI:57856"/>
        <dbReference type="ChEBI" id="CHEBI:134278"/>
        <dbReference type="ChEBI" id="CHEBI:136877"/>
        <dbReference type="ChEBI" id="CHEBI:136879"/>
    </reaction>
</comment>
<dbReference type="NCBIfam" id="NF011650">
    <property type="entry name" value="PRK15068.1"/>
    <property type="match status" value="1"/>
</dbReference>
<dbReference type="InterPro" id="IPR010017">
    <property type="entry name" value="CmoB"/>
</dbReference>
<dbReference type="GO" id="GO:0016765">
    <property type="term" value="F:transferase activity, transferring alkyl or aryl (other than methyl) groups"/>
    <property type="evidence" value="ECO:0007669"/>
    <property type="project" value="UniProtKB-UniRule"/>
</dbReference>
<comment type="similarity">
    <text evidence="3">Belongs to the class I-like SAM-binding methyltransferase superfamily. CmoB family.</text>
</comment>
<dbReference type="GO" id="GO:0008168">
    <property type="term" value="F:methyltransferase activity"/>
    <property type="evidence" value="ECO:0007669"/>
    <property type="project" value="UniProtKB-KW"/>
</dbReference>
<evidence type="ECO:0000256" key="1">
    <source>
        <dbReference type="ARBA" id="ARBA00022679"/>
    </source>
</evidence>
<name>A0A3B0LZN0_9GAMM</name>
<dbReference type="EMBL" id="UFQR01000003">
    <property type="protein sequence ID" value="SSW95190.1"/>
    <property type="molecule type" value="Genomic_DNA"/>
</dbReference>
<evidence type="ECO:0000256" key="2">
    <source>
        <dbReference type="ARBA" id="ARBA00022694"/>
    </source>
</evidence>
<keyword evidence="2 3" id="KW-0819">tRNA processing</keyword>
<organism evidence="4">
    <name type="scientific">Arsenophonus endosymbiont of Trialeurodes vaporariorum</name>
    <dbReference type="NCBI Taxonomy" id="235567"/>
    <lineage>
        <taxon>Bacteria</taxon>
        <taxon>Pseudomonadati</taxon>
        <taxon>Pseudomonadota</taxon>
        <taxon>Gammaproteobacteria</taxon>
        <taxon>Enterobacterales</taxon>
        <taxon>Morganellaceae</taxon>
        <taxon>Arsenophonus</taxon>
    </lineage>
</organism>
<keyword evidence="4" id="KW-0489">Methyltransferase</keyword>
<feature type="binding site" evidence="3">
    <location>
        <position position="105"/>
    </location>
    <ligand>
        <name>carboxy-S-adenosyl-L-methionine</name>
        <dbReference type="ChEBI" id="CHEBI:134278"/>
    </ligand>
</feature>
<comment type="subunit">
    <text evidence="3">Homotetramer.</text>
</comment>
<gene>
    <name evidence="3 4" type="primary">cmoB</name>
    <name evidence="4" type="ORF">ARTV_0931</name>
</gene>
<dbReference type="PANTHER" id="PTHR43861">
    <property type="entry name" value="TRANS-ACONITATE 2-METHYLTRANSFERASE-RELATED"/>
    <property type="match status" value="1"/>
</dbReference>
<dbReference type="Gene3D" id="3.40.50.150">
    <property type="entry name" value="Vaccinia Virus protein VP39"/>
    <property type="match status" value="1"/>
</dbReference>
<feature type="binding site" evidence="3">
    <location>
        <position position="196"/>
    </location>
    <ligand>
        <name>carboxy-S-adenosyl-L-methionine</name>
        <dbReference type="ChEBI" id="CHEBI:134278"/>
    </ligand>
</feature>
<proteinExistence type="inferred from homology"/>
<dbReference type="InterPro" id="IPR027555">
    <property type="entry name" value="Mo5U34_MeTrfas-like"/>
</dbReference>
<feature type="binding site" evidence="3">
    <location>
        <position position="200"/>
    </location>
    <ligand>
        <name>carboxy-S-adenosyl-L-methionine</name>
        <dbReference type="ChEBI" id="CHEBI:134278"/>
    </ligand>
</feature>
<feature type="binding site" evidence="3">
    <location>
        <position position="91"/>
    </location>
    <ligand>
        <name>carboxy-S-adenosyl-L-methionine</name>
        <dbReference type="ChEBI" id="CHEBI:134278"/>
    </ligand>
</feature>
<protein>
    <recommendedName>
        <fullName evidence="3">tRNA U34 carboxymethyltransferase</fullName>
        <ecNumber evidence="3">2.5.1.-</ecNumber>
    </recommendedName>
</protein>
<dbReference type="AlphaFoldDB" id="A0A3B0LZN0"/>
<comment type="function">
    <text evidence="3">Catalyzes carboxymethyl transfer from carboxy-S-adenosyl-L-methionine (Cx-SAM) to 5-hydroxyuridine (ho5U) to form 5-carboxymethoxyuridine (cmo5U) at position 34 in tRNAs.</text>
</comment>
<dbReference type="PANTHER" id="PTHR43861:SF3">
    <property type="entry name" value="PUTATIVE (AFU_ORTHOLOGUE AFUA_2G14390)-RELATED"/>
    <property type="match status" value="1"/>
</dbReference>
<dbReference type="EC" id="2.5.1.-" evidence="3"/>
<sequence>MIDFGHFYQQITVGSLSHWLEALPCQIEQWKKTTQHGQFNCWQKIVQNLPAMTPAHLDLKTAVIAKNELPLCLKDKQRITLLLKSLMPWRKGPFSLYDININCEWRSDWKWQRILPHLSPLTDKQVLDVGCGNGYHMWRMVGEGAKTVIGIDPTQLFLCQFAAIRKLIGNNQQAHLLPLGIEQLPTLAAFDTVFSMGVLYHRRSPLDHLYQLKNQLVSGGELVLESLVIEGDENQCLIPEERYAKMRNVFFIPSAKMLKIWLEKCGFCDVHIIDQTVTTVQEQRKTAWMETESLANFLDPNNMPLTVEGYPAPLRATLVAQKR</sequence>
<feature type="binding site" evidence="3">
    <location>
        <begin position="181"/>
        <end position="182"/>
    </location>
    <ligand>
        <name>carboxy-S-adenosyl-L-methionine</name>
        <dbReference type="ChEBI" id="CHEBI:134278"/>
    </ligand>
</feature>
<dbReference type="SUPFAM" id="SSF53335">
    <property type="entry name" value="S-adenosyl-L-methionine-dependent methyltransferases"/>
    <property type="match status" value="1"/>
</dbReference>
<dbReference type="CDD" id="cd02440">
    <property type="entry name" value="AdoMet_MTases"/>
    <property type="match status" value="1"/>
</dbReference>
<evidence type="ECO:0000313" key="4">
    <source>
        <dbReference type="EMBL" id="SSW95190.1"/>
    </source>
</evidence>
<dbReference type="NCBIfam" id="TIGR00452">
    <property type="entry name" value="tRNA 5-methoxyuridine(34)/uridine 5-oxyacetic acid(34) synthase CmoB"/>
    <property type="match status" value="1"/>
</dbReference>